<dbReference type="Proteomes" id="UP000612585">
    <property type="component" value="Unassembled WGS sequence"/>
</dbReference>
<protein>
    <submittedName>
        <fullName evidence="3">Uncharacterized protein</fullName>
    </submittedName>
</protein>
<evidence type="ECO:0000313" key="4">
    <source>
        <dbReference type="Proteomes" id="UP000612585"/>
    </source>
</evidence>
<dbReference type="EMBL" id="BOPG01000012">
    <property type="protein sequence ID" value="GIJ54511.1"/>
    <property type="molecule type" value="Genomic_DNA"/>
</dbReference>
<name>A0A8J3YZB6_9ACTN</name>
<evidence type="ECO:0000256" key="2">
    <source>
        <dbReference type="SAM" id="SignalP"/>
    </source>
</evidence>
<proteinExistence type="predicted"/>
<reference evidence="3" key="1">
    <citation type="submission" date="2021-01" db="EMBL/GenBank/DDBJ databases">
        <title>Whole genome shotgun sequence of Virgisporangium aurantiacum NBRC 16421.</title>
        <authorList>
            <person name="Komaki H."/>
            <person name="Tamura T."/>
        </authorList>
    </citation>
    <scope>NUCLEOTIDE SEQUENCE</scope>
    <source>
        <strain evidence="3">NBRC 16421</strain>
    </source>
</reference>
<keyword evidence="4" id="KW-1185">Reference proteome</keyword>
<dbReference type="AlphaFoldDB" id="A0A8J3YZB6"/>
<keyword evidence="2" id="KW-0732">Signal</keyword>
<feature type="region of interest" description="Disordered" evidence="1">
    <location>
        <begin position="291"/>
        <end position="328"/>
    </location>
</feature>
<evidence type="ECO:0000256" key="1">
    <source>
        <dbReference type="SAM" id="MobiDB-lite"/>
    </source>
</evidence>
<accession>A0A8J3YZB6</accession>
<dbReference type="RefSeq" id="WP_203989649.1">
    <property type="nucleotide sequence ID" value="NZ_BOPG01000012.1"/>
</dbReference>
<gene>
    <name evidence="3" type="ORF">Vau01_020270</name>
</gene>
<comment type="caution">
    <text evidence="3">The sequence shown here is derived from an EMBL/GenBank/DDBJ whole genome shotgun (WGS) entry which is preliminary data.</text>
</comment>
<feature type="signal peptide" evidence="2">
    <location>
        <begin position="1"/>
        <end position="23"/>
    </location>
</feature>
<evidence type="ECO:0000313" key="3">
    <source>
        <dbReference type="EMBL" id="GIJ54511.1"/>
    </source>
</evidence>
<feature type="chain" id="PRO_5035239293" evidence="2">
    <location>
        <begin position="24"/>
        <end position="328"/>
    </location>
</feature>
<sequence length="328" mass="32114">MPSKTVARLAALTAVVTASVVGASAPAARADLITYCIGTGGAVTVPNDLYVPAGESCSLEGTTITGNVQVAAGANLVVNNGTISGEIRVAADGYLDASGTSVGGQIVLNAGGFGVYLKNGSSGTVTLRPKGTTTIEGFLFVENSTITGNVAVNVGEARLDRNTQVTGNVNSSGAYYTDVHDSFVDGALSVLNNATGSVVCGSAVRGKATFAGNLGGVQLGPNGSLDGCASGGYWGKDVVISNTTGGVSLDDNIINGQLQLSANNPAAQVAANNRIRGGVVGEQAAAAAAARSAGGKAAADRPETAPGKAAARKSAAESEADAAGPAKL</sequence>
<organism evidence="3 4">
    <name type="scientific">Virgisporangium aurantiacum</name>
    <dbReference type="NCBI Taxonomy" id="175570"/>
    <lineage>
        <taxon>Bacteria</taxon>
        <taxon>Bacillati</taxon>
        <taxon>Actinomycetota</taxon>
        <taxon>Actinomycetes</taxon>
        <taxon>Micromonosporales</taxon>
        <taxon>Micromonosporaceae</taxon>
        <taxon>Virgisporangium</taxon>
    </lineage>
</organism>